<organism evidence="3 4">
    <name type="scientific">Micromonospora costi</name>
    <dbReference type="NCBI Taxonomy" id="1530042"/>
    <lineage>
        <taxon>Bacteria</taxon>
        <taxon>Bacillati</taxon>
        <taxon>Actinomycetota</taxon>
        <taxon>Actinomycetes</taxon>
        <taxon>Micromonosporales</taxon>
        <taxon>Micromonosporaceae</taxon>
        <taxon>Micromonospora</taxon>
    </lineage>
</organism>
<protein>
    <submittedName>
        <fullName evidence="3">Flagellar basal body protein FliL</fullName>
    </submittedName>
</protein>
<feature type="region of interest" description="Disordered" evidence="1">
    <location>
        <begin position="1"/>
        <end position="123"/>
    </location>
</feature>
<dbReference type="EMBL" id="RBAN01000007">
    <property type="protein sequence ID" value="RKN51472.1"/>
    <property type="molecule type" value="Genomic_DNA"/>
</dbReference>
<keyword evidence="4" id="KW-1185">Reference proteome</keyword>
<accession>A0A3A9ZT79</accession>
<feature type="compositionally biased region" description="Basic and acidic residues" evidence="1">
    <location>
        <begin position="38"/>
        <end position="58"/>
    </location>
</feature>
<evidence type="ECO:0000313" key="3">
    <source>
        <dbReference type="EMBL" id="RKN51472.1"/>
    </source>
</evidence>
<dbReference type="AlphaFoldDB" id="A0A3A9ZT79"/>
<feature type="compositionally biased region" description="Low complexity" evidence="1">
    <location>
        <begin position="178"/>
        <end position="194"/>
    </location>
</feature>
<proteinExistence type="predicted"/>
<evidence type="ECO:0000313" key="4">
    <source>
        <dbReference type="Proteomes" id="UP000279968"/>
    </source>
</evidence>
<keyword evidence="3" id="KW-0969">Cilium</keyword>
<keyword evidence="3" id="KW-0966">Cell projection</keyword>
<name>A0A3A9ZT79_9ACTN</name>
<feature type="region of interest" description="Disordered" evidence="1">
    <location>
        <begin position="158"/>
        <end position="194"/>
    </location>
</feature>
<gene>
    <name evidence="3" type="ORF">D7193_29370</name>
</gene>
<feature type="transmembrane region" description="Helical" evidence="2">
    <location>
        <begin position="127"/>
        <end position="149"/>
    </location>
</feature>
<keyword evidence="2" id="KW-0472">Membrane</keyword>
<reference evidence="3 4" key="1">
    <citation type="journal article" date="2015" name="Int. J. Syst. Evol. Microbiol.">
        <title>Micromonospora costi sp. nov., isolated from a leaf of Costus speciosus.</title>
        <authorList>
            <person name="Thawai C."/>
        </authorList>
    </citation>
    <scope>NUCLEOTIDE SEQUENCE [LARGE SCALE GENOMIC DNA]</scope>
    <source>
        <strain evidence="3 4">CS1-12</strain>
    </source>
</reference>
<evidence type="ECO:0000256" key="2">
    <source>
        <dbReference type="SAM" id="Phobius"/>
    </source>
</evidence>
<keyword evidence="3" id="KW-0282">Flagellum</keyword>
<evidence type="ECO:0000256" key="1">
    <source>
        <dbReference type="SAM" id="MobiDB-lite"/>
    </source>
</evidence>
<keyword evidence="2" id="KW-1133">Transmembrane helix</keyword>
<comment type="caution">
    <text evidence="3">The sequence shown here is derived from an EMBL/GenBank/DDBJ whole genome shotgun (WGS) entry which is preliminary data.</text>
</comment>
<keyword evidence="2" id="KW-0812">Transmembrane</keyword>
<dbReference type="Proteomes" id="UP000279968">
    <property type="component" value="Unassembled WGS sequence"/>
</dbReference>
<dbReference type="OrthoDB" id="3373390at2"/>
<sequence length="277" mass="29514">MANYGSPGDNVPDPWRGQRPYPAYPGPEQQAGYPPAEPRPHYGESPRYEGFRHDERPRYAPGPPYAAEQPYASEPRYTAEQPYAPEQPYPPAGREPAYGSGWDPGSGSVSYAGDPEPPTDRRGRGPLIAVLAVVALLVLAGGATLYVLLGRDDAAPVAAPTDPGPTEPAPGESDPDVADAPAPAPSVAAPESSADPRFVKVGQCVRNEGTAGGKPKLLISGCAPNTYEVLRRIDGTTSGEKDAEAKCAKVQGYTNWYFFDSELDTLDFVLCLKERKS</sequence>